<dbReference type="InterPro" id="IPR058982">
    <property type="entry name" value="Beta-barrel_AprE"/>
</dbReference>
<evidence type="ECO:0000256" key="6">
    <source>
        <dbReference type="ARBA" id="ARBA00022692"/>
    </source>
</evidence>
<dbReference type="InterPro" id="IPR050739">
    <property type="entry name" value="MFP"/>
</dbReference>
<comment type="similarity">
    <text evidence="2 9">Belongs to the membrane fusion protein (MFP) (TC 8.A.1) family.</text>
</comment>
<keyword evidence="6 9" id="KW-0812">Transmembrane</keyword>
<name>A0A238KCW5_9RHOB</name>
<dbReference type="RefSeq" id="WP_093963103.1">
    <property type="nucleotide sequence ID" value="NZ_FXYG01000002.1"/>
</dbReference>
<dbReference type="InterPro" id="IPR058781">
    <property type="entry name" value="HH_AprE-like"/>
</dbReference>
<evidence type="ECO:0000256" key="5">
    <source>
        <dbReference type="ARBA" id="ARBA00022519"/>
    </source>
</evidence>
<reference evidence="13" key="1">
    <citation type="submission" date="2017-05" db="EMBL/GenBank/DDBJ databases">
        <authorList>
            <person name="Rodrigo-Torres L."/>
            <person name="Arahal R. D."/>
            <person name="Lucena T."/>
        </authorList>
    </citation>
    <scope>NUCLEOTIDE SEQUENCE [LARGE SCALE GENOMIC DNA]</scope>
    <source>
        <strain evidence="13">CECT 8715</strain>
    </source>
</reference>
<gene>
    <name evidence="12" type="primary">prsE_3</name>
    <name evidence="12" type="ORF">RUA8715_01542</name>
</gene>
<keyword evidence="5 9" id="KW-0997">Cell inner membrane</keyword>
<dbReference type="GO" id="GO:0005886">
    <property type="term" value="C:plasma membrane"/>
    <property type="evidence" value="ECO:0007669"/>
    <property type="project" value="UniProtKB-SubCell"/>
</dbReference>
<dbReference type="Pfam" id="PF26002">
    <property type="entry name" value="Beta-barrel_AprE"/>
    <property type="match status" value="1"/>
</dbReference>
<dbReference type="OrthoDB" id="9810980at2"/>
<dbReference type="Pfam" id="PF25994">
    <property type="entry name" value="HH_AprE"/>
    <property type="match status" value="1"/>
</dbReference>
<dbReference type="EMBL" id="FXYG01000002">
    <property type="protein sequence ID" value="SMX40042.1"/>
    <property type="molecule type" value="Genomic_DNA"/>
</dbReference>
<evidence type="ECO:0000256" key="4">
    <source>
        <dbReference type="ARBA" id="ARBA00022475"/>
    </source>
</evidence>
<feature type="domain" description="AprE-like long alpha-helical hairpin" evidence="10">
    <location>
        <begin position="99"/>
        <end position="280"/>
    </location>
</feature>
<evidence type="ECO:0000256" key="3">
    <source>
        <dbReference type="ARBA" id="ARBA00022448"/>
    </source>
</evidence>
<evidence type="ECO:0000256" key="1">
    <source>
        <dbReference type="ARBA" id="ARBA00004377"/>
    </source>
</evidence>
<dbReference type="NCBIfam" id="TIGR01843">
    <property type="entry name" value="type_I_hlyD"/>
    <property type="match status" value="1"/>
</dbReference>
<dbReference type="PRINTS" id="PR01490">
    <property type="entry name" value="RTXTOXIND"/>
</dbReference>
<dbReference type="PANTHER" id="PTHR30386">
    <property type="entry name" value="MEMBRANE FUSION SUBUNIT OF EMRAB-TOLC MULTIDRUG EFFLUX PUMP"/>
    <property type="match status" value="1"/>
</dbReference>
<feature type="transmembrane region" description="Helical" evidence="9">
    <location>
        <begin position="20"/>
        <end position="42"/>
    </location>
</feature>
<dbReference type="Gene3D" id="2.40.30.170">
    <property type="match status" value="1"/>
</dbReference>
<keyword evidence="8 9" id="KW-0472">Membrane</keyword>
<keyword evidence="7 9" id="KW-1133">Transmembrane helix</keyword>
<accession>A0A238KCW5</accession>
<evidence type="ECO:0000259" key="10">
    <source>
        <dbReference type="Pfam" id="PF25994"/>
    </source>
</evidence>
<evidence type="ECO:0000256" key="2">
    <source>
        <dbReference type="ARBA" id="ARBA00009477"/>
    </source>
</evidence>
<evidence type="ECO:0000256" key="9">
    <source>
        <dbReference type="RuleBase" id="RU365093"/>
    </source>
</evidence>
<dbReference type="PANTHER" id="PTHR30386:SF26">
    <property type="entry name" value="TRANSPORT PROTEIN COMB"/>
    <property type="match status" value="1"/>
</dbReference>
<evidence type="ECO:0000256" key="7">
    <source>
        <dbReference type="ARBA" id="ARBA00022989"/>
    </source>
</evidence>
<evidence type="ECO:0000313" key="13">
    <source>
        <dbReference type="Proteomes" id="UP000202485"/>
    </source>
</evidence>
<keyword evidence="13" id="KW-1185">Reference proteome</keyword>
<comment type="subcellular location">
    <subcellularLocation>
        <location evidence="1 9">Cell inner membrane</location>
        <topology evidence="1 9">Single-pass membrane protein</topology>
    </subcellularLocation>
</comment>
<keyword evidence="4 9" id="KW-1003">Cell membrane</keyword>
<evidence type="ECO:0000259" key="11">
    <source>
        <dbReference type="Pfam" id="PF26002"/>
    </source>
</evidence>
<evidence type="ECO:0000313" key="12">
    <source>
        <dbReference type="EMBL" id="SMX40042.1"/>
    </source>
</evidence>
<sequence>MSRHPDLAKLAREMNGGSGFRGSVLLLAIMGCMLTAGAWAFVTELDDVVRADGRVVPSGDVQVIEATEPGVLQAVHVQEGQIVDKNALLLELDATQIGSELDTERQRALGLRARIKRLQAEIDGSDLRFEPELVQQAPDVVRSETALYLGRKSELADEIAILERQREQRQRELEEGLVDRVTAEETLKVLSEERALMEPLVRRKMEPATTLLALRRSEAEWKGRKVRAEAAASRLETGLSEIDDRITAAKSRFRSAALTDLAIATAQLAALEPTLPALENRAARAQVRAPVRGIVNRIHRTTLGGLARSGEDLVEIVPLDDNLLVEAYVRPDDIAFLRAGQQVKVKITAYDFARYGALDGEIVRIGADTITRSERQDEEVFVVEIRTSGTLLDAAGLAVEIIPGMIAQVDILAGRKTVLDYLIQPVLKVKNQALRD</sequence>
<evidence type="ECO:0000256" key="8">
    <source>
        <dbReference type="ARBA" id="ARBA00023136"/>
    </source>
</evidence>
<feature type="domain" description="AprE-like beta-barrel" evidence="11">
    <location>
        <begin position="323"/>
        <end position="412"/>
    </location>
</feature>
<dbReference type="InterPro" id="IPR010129">
    <property type="entry name" value="T1SS_HlyD"/>
</dbReference>
<keyword evidence="3 9" id="KW-0813">Transport</keyword>
<dbReference type="PROSITE" id="PS51257">
    <property type="entry name" value="PROKAR_LIPOPROTEIN"/>
    <property type="match status" value="1"/>
</dbReference>
<dbReference type="Proteomes" id="UP000202485">
    <property type="component" value="Unassembled WGS sequence"/>
</dbReference>
<dbReference type="AlphaFoldDB" id="A0A238KCW5"/>
<dbReference type="GO" id="GO:0015031">
    <property type="term" value="P:protein transport"/>
    <property type="evidence" value="ECO:0007669"/>
    <property type="project" value="InterPro"/>
</dbReference>
<organism evidence="12 13">
    <name type="scientific">Ruegeria arenilitoris</name>
    <dbReference type="NCBI Taxonomy" id="1173585"/>
    <lineage>
        <taxon>Bacteria</taxon>
        <taxon>Pseudomonadati</taxon>
        <taxon>Pseudomonadota</taxon>
        <taxon>Alphaproteobacteria</taxon>
        <taxon>Rhodobacterales</taxon>
        <taxon>Roseobacteraceae</taxon>
        <taxon>Ruegeria</taxon>
    </lineage>
</organism>
<proteinExistence type="inferred from homology"/>
<protein>
    <recommendedName>
        <fullName evidence="9">Membrane fusion protein (MFP) family protein</fullName>
    </recommendedName>
</protein>